<dbReference type="Gene3D" id="1.10.10.10">
    <property type="entry name" value="Winged helix-like DNA-binding domain superfamily/Winged helix DNA-binding domain"/>
    <property type="match status" value="1"/>
</dbReference>
<dbReference type="InterPro" id="IPR020899">
    <property type="entry name" value="Arg_repress_C"/>
</dbReference>
<reference evidence="10 11" key="1">
    <citation type="journal article" date="2015" name="Genome Announc.">
        <title>Expanding the biotechnology potential of lactobacilli through comparative genomics of 213 strains and associated genera.</title>
        <authorList>
            <person name="Sun Z."/>
            <person name="Harris H.M."/>
            <person name="McCann A."/>
            <person name="Guo C."/>
            <person name="Argimon S."/>
            <person name="Zhang W."/>
            <person name="Yang X."/>
            <person name="Jeffery I.B."/>
            <person name="Cooney J.C."/>
            <person name="Kagawa T.F."/>
            <person name="Liu W."/>
            <person name="Song Y."/>
            <person name="Salvetti E."/>
            <person name="Wrobel A."/>
            <person name="Rasinkangas P."/>
            <person name="Parkhill J."/>
            <person name="Rea M.C."/>
            <person name="O'Sullivan O."/>
            <person name="Ritari J."/>
            <person name="Douillard F.P."/>
            <person name="Paul Ross R."/>
            <person name="Yang R."/>
            <person name="Briner A.E."/>
            <person name="Felis G.E."/>
            <person name="de Vos W.M."/>
            <person name="Barrangou R."/>
            <person name="Klaenhammer T.R."/>
            <person name="Caufield P.W."/>
            <person name="Cui Y."/>
            <person name="Zhang H."/>
            <person name="O'Toole P.W."/>
        </authorList>
    </citation>
    <scope>NUCLEOTIDE SEQUENCE [LARGE SCALE GENOMIC DNA]</scope>
    <source>
        <strain evidence="10 11">DSM 20509</strain>
    </source>
</reference>
<keyword evidence="3 7" id="KW-0963">Cytoplasm</keyword>
<name>A0A0R2ABD7_9LACO</name>
<comment type="function">
    <text evidence="7">Regulates arginine biosynthesis genes.</text>
</comment>
<comment type="similarity">
    <text evidence="2 7">Belongs to the ArgR family.</text>
</comment>
<dbReference type="PRINTS" id="PR01467">
    <property type="entry name" value="ARGREPRESSOR"/>
</dbReference>
<comment type="caution">
    <text evidence="10">The sequence shown here is derived from an EMBL/GenBank/DDBJ whole genome shotgun (WGS) entry which is preliminary data.</text>
</comment>
<gene>
    <name evidence="7" type="primary">argR</name>
    <name evidence="10" type="ORF">FC14_GL000119</name>
</gene>
<evidence type="ECO:0000256" key="6">
    <source>
        <dbReference type="ARBA" id="ARBA00023163"/>
    </source>
</evidence>
<protein>
    <recommendedName>
        <fullName evidence="7">Arginine repressor</fullName>
    </recommendedName>
</protein>
<proteinExistence type="inferred from homology"/>
<dbReference type="GO" id="GO:0034618">
    <property type="term" value="F:arginine binding"/>
    <property type="evidence" value="ECO:0007669"/>
    <property type="project" value="InterPro"/>
</dbReference>
<dbReference type="Pfam" id="PF02863">
    <property type="entry name" value="Arg_repressor_C"/>
    <property type="match status" value="1"/>
</dbReference>
<dbReference type="EMBL" id="AYYP01000047">
    <property type="protein sequence ID" value="KRM63906.1"/>
    <property type="molecule type" value="Genomic_DNA"/>
</dbReference>
<dbReference type="AlphaFoldDB" id="A0A0R2ABD7"/>
<dbReference type="PANTHER" id="PTHR34471:SF1">
    <property type="entry name" value="ARGININE REPRESSOR"/>
    <property type="match status" value="1"/>
</dbReference>
<evidence type="ECO:0000256" key="1">
    <source>
        <dbReference type="ARBA" id="ARBA00004496"/>
    </source>
</evidence>
<keyword evidence="4 7" id="KW-0805">Transcription regulation</keyword>
<dbReference type="PATRIC" id="fig|1423718.3.peg.122"/>
<evidence type="ECO:0000256" key="5">
    <source>
        <dbReference type="ARBA" id="ARBA00023125"/>
    </source>
</evidence>
<keyword evidence="6 7" id="KW-0804">Transcription</keyword>
<dbReference type="UniPathway" id="UPA00068"/>
<dbReference type="InterPro" id="IPR036388">
    <property type="entry name" value="WH-like_DNA-bd_sf"/>
</dbReference>
<dbReference type="GO" id="GO:0051259">
    <property type="term" value="P:protein complex oligomerization"/>
    <property type="evidence" value="ECO:0007669"/>
    <property type="project" value="InterPro"/>
</dbReference>
<keyword evidence="7" id="KW-0028">Amino-acid biosynthesis</keyword>
<feature type="domain" description="Arginine repressor DNA-binding" evidence="8">
    <location>
        <begin position="4"/>
        <end position="72"/>
    </location>
</feature>
<evidence type="ECO:0000313" key="11">
    <source>
        <dbReference type="Proteomes" id="UP000051008"/>
    </source>
</evidence>
<evidence type="ECO:0000313" key="10">
    <source>
        <dbReference type="EMBL" id="KRM63906.1"/>
    </source>
</evidence>
<evidence type="ECO:0000256" key="4">
    <source>
        <dbReference type="ARBA" id="ARBA00023015"/>
    </source>
</evidence>
<accession>A0A0R2ABD7</accession>
<dbReference type="Gene3D" id="3.30.1360.40">
    <property type="match status" value="1"/>
</dbReference>
<evidence type="ECO:0000259" key="9">
    <source>
        <dbReference type="Pfam" id="PF02863"/>
    </source>
</evidence>
<dbReference type="GO" id="GO:0006526">
    <property type="term" value="P:L-arginine biosynthetic process"/>
    <property type="evidence" value="ECO:0007669"/>
    <property type="project" value="UniProtKB-UniPathway"/>
</dbReference>
<keyword evidence="5 7" id="KW-0238">DNA-binding</keyword>
<organism evidence="10 11">
    <name type="scientific">Ligilactobacillus agilis DSM 20509</name>
    <dbReference type="NCBI Taxonomy" id="1423718"/>
    <lineage>
        <taxon>Bacteria</taxon>
        <taxon>Bacillati</taxon>
        <taxon>Bacillota</taxon>
        <taxon>Bacilli</taxon>
        <taxon>Lactobacillales</taxon>
        <taxon>Lactobacillaceae</taxon>
        <taxon>Ligilactobacillus</taxon>
    </lineage>
</organism>
<dbReference type="SUPFAM" id="SSF55252">
    <property type="entry name" value="C-terminal domain of arginine repressor"/>
    <property type="match status" value="1"/>
</dbReference>
<sequence>MEFMRKQERQKLIRQILQDNNVYRQEDLVKLLEQQGVWVTQATISRDVKDMQLIKLPTLNGEYVYSVPTEKKMNTKKKLAKLISDTYVFSNCHRDLCLIKVLPGNGPILASLIEQMKYEQVFATMGDDNTVMIFAYSAKAAEEMHEIILDLAKKGN</sequence>
<dbReference type="InterPro" id="IPR020900">
    <property type="entry name" value="Arg_repress_DNA-bd"/>
</dbReference>
<dbReference type="GO" id="GO:1900079">
    <property type="term" value="P:regulation of arginine biosynthetic process"/>
    <property type="evidence" value="ECO:0007669"/>
    <property type="project" value="UniProtKB-UniRule"/>
</dbReference>
<keyword evidence="7" id="KW-0678">Repressor</keyword>
<dbReference type="GO" id="GO:0003700">
    <property type="term" value="F:DNA-binding transcription factor activity"/>
    <property type="evidence" value="ECO:0007669"/>
    <property type="project" value="UniProtKB-UniRule"/>
</dbReference>
<evidence type="ECO:0000256" key="7">
    <source>
        <dbReference type="HAMAP-Rule" id="MF_00173"/>
    </source>
</evidence>
<keyword evidence="11" id="KW-1185">Reference proteome</keyword>
<dbReference type="Pfam" id="PF01316">
    <property type="entry name" value="Arg_repressor"/>
    <property type="match status" value="1"/>
</dbReference>
<dbReference type="SUPFAM" id="SSF46785">
    <property type="entry name" value="Winged helix' DNA-binding domain"/>
    <property type="match status" value="1"/>
</dbReference>
<comment type="pathway">
    <text evidence="7">Amino-acid biosynthesis; L-arginine biosynthesis [regulation].</text>
</comment>
<feature type="domain" description="Arginine repressor C-terminal" evidence="9">
    <location>
        <begin position="84"/>
        <end position="148"/>
    </location>
</feature>
<keyword evidence="7" id="KW-0055">Arginine biosynthesis</keyword>
<dbReference type="GO" id="GO:0005737">
    <property type="term" value="C:cytoplasm"/>
    <property type="evidence" value="ECO:0007669"/>
    <property type="project" value="UniProtKB-SubCell"/>
</dbReference>
<dbReference type="InterPro" id="IPR001669">
    <property type="entry name" value="Arg_repress"/>
</dbReference>
<dbReference type="InterPro" id="IPR036251">
    <property type="entry name" value="Arg_repress_C_sf"/>
</dbReference>
<dbReference type="InterPro" id="IPR036390">
    <property type="entry name" value="WH_DNA-bd_sf"/>
</dbReference>
<evidence type="ECO:0000259" key="8">
    <source>
        <dbReference type="Pfam" id="PF01316"/>
    </source>
</evidence>
<dbReference type="Proteomes" id="UP000051008">
    <property type="component" value="Unassembled WGS sequence"/>
</dbReference>
<dbReference type="PANTHER" id="PTHR34471">
    <property type="entry name" value="ARGININE REPRESSOR"/>
    <property type="match status" value="1"/>
</dbReference>
<evidence type="ECO:0000256" key="3">
    <source>
        <dbReference type="ARBA" id="ARBA00022490"/>
    </source>
</evidence>
<dbReference type="HAMAP" id="MF_00173">
    <property type="entry name" value="Arg_repressor"/>
    <property type="match status" value="1"/>
</dbReference>
<evidence type="ECO:0000256" key="2">
    <source>
        <dbReference type="ARBA" id="ARBA00008316"/>
    </source>
</evidence>
<dbReference type="GO" id="GO:0003677">
    <property type="term" value="F:DNA binding"/>
    <property type="evidence" value="ECO:0007669"/>
    <property type="project" value="UniProtKB-KW"/>
</dbReference>
<comment type="subcellular location">
    <subcellularLocation>
        <location evidence="1 7">Cytoplasm</location>
    </subcellularLocation>
</comment>